<dbReference type="PIRSF" id="PIRSF006060">
    <property type="entry name" value="AA_transporter"/>
    <property type="match status" value="1"/>
</dbReference>
<feature type="region of interest" description="Disordered" evidence="6">
    <location>
        <begin position="530"/>
        <end position="552"/>
    </location>
</feature>
<name>A0A0F7SL00_PHARH</name>
<evidence type="ECO:0000256" key="6">
    <source>
        <dbReference type="SAM" id="MobiDB-lite"/>
    </source>
</evidence>
<reference evidence="8" key="1">
    <citation type="submission" date="2014-08" db="EMBL/GenBank/DDBJ databases">
        <authorList>
            <person name="Sharma Rahul"/>
            <person name="Thines Marco"/>
        </authorList>
    </citation>
    <scope>NUCLEOTIDE SEQUENCE</scope>
</reference>
<feature type="transmembrane region" description="Helical" evidence="7">
    <location>
        <begin position="413"/>
        <end position="435"/>
    </location>
</feature>
<evidence type="ECO:0000256" key="5">
    <source>
        <dbReference type="ARBA" id="ARBA00023136"/>
    </source>
</evidence>
<feature type="transmembrane region" description="Helical" evidence="7">
    <location>
        <begin position="54"/>
        <end position="73"/>
    </location>
</feature>
<feature type="transmembrane region" description="Helical" evidence="7">
    <location>
        <begin position="85"/>
        <end position="105"/>
    </location>
</feature>
<proteinExistence type="predicted"/>
<evidence type="ECO:0000256" key="3">
    <source>
        <dbReference type="ARBA" id="ARBA00022692"/>
    </source>
</evidence>
<protein>
    <submittedName>
        <fullName evidence="8">Amino acid transporter</fullName>
    </submittedName>
</protein>
<feature type="transmembrane region" description="Helical" evidence="7">
    <location>
        <begin position="389"/>
        <end position="407"/>
    </location>
</feature>
<sequence length="552" mass="59702">MPLVKEPEAQIVRVMTALQVDEEPSPVTVKSEARLEMLGYNQELKRDISMFETFGFAFSIMGVLPSIASTIFYNLPYGGPVAMTWGWLLAGFLILFVGGAMADLASSMPTSGGLYYWTHRLAHPDYRDFLAWMVGYNSFLGNISAVSSLAWATSGVIYAAVSINDNSFTASTAQVFGLYIGILILMGVFCAYGTNILARLQTPSVILNVLLLLVTIIGLPIAMRKDLNSASYTFGGWENLTGWNNGFAFILSFLAPVWTICSFDSAVSISEEATNAAIAVPVAIVGAIGSATITGFAVLVIFALTMGSDIEAVYNSDIGQPLAYIYNRAFGVKGSLAIWSFMCIAELMMTASLTLPASRQAFAFARDGALPFSNYFYSVNSKTNTPVRTVWLVVILAMPLGLLGFANDAAINAIFSLAIIGPYCAYAIPIACRVFAKEGAFIPGPWFLGRFSKPIAVIALIWMIFACIIFCFPADTNTDAASMNYAIVVAAAVWTFAIAYWYLPKIGGKTFFKGPQTHSVSFVEYGTESRGRTMAEEEEVNGPEDSSDVKKV</sequence>
<comment type="subcellular location">
    <subcellularLocation>
        <location evidence="1">Membrane</location>
        <topology evidence="1">Multi-pass membrane protein</topology>
    </subcellularLocation>
</comment>
<evidence type="ECO:0000256" key="4">
    <source>
        <dbReference type="ARBA" id="ARBA00022989"/>
    </source>
</evidence>
<keyword evidence="2" id="KW-0813">Transport</keyword>
<feature type="transmembrane region" description="Helical" evidence="7">
    <location>
        <begin position="243"/>
        <end position="263"/>
    </location>
</feature>
<evidence type="ECO:0000313" key="8">
    <source>
        <dbReference type="EMBL" id="CDZ98333.1"/>
    </source>
</evidence>
<evidence type="ECO:0000256" key="7">
    <source>
        <dbReference type="SAM" id="Phobius"/>
    </source>
</evidence>
<dbReference type="Pfam" id="PF13520">
    <property type="entry name" value="AA_permease_2"/>
    <property type="match status" value="1"/>
</dbReference>
<feature type="transmembrane region" description="Helical" evidence="7">
    <location>
        <begin position="173"/>
        <end position="193"/>
    </location>
</feature>
<dbReference type="PANTHER" id="PTHR45649:SF6">
    <property type="entry name" value="GABA-SPECIFIC PERMEASE"/>
    <property type="match status" value="1"/>
</dbReference>
<feature type="compositionally biased region" description="Acidic residues" evidence="6">
    <location>
        <begin position="536"/>
        <end position="546"/>
    </location>
</feature>
<feature type="transmembrane region" description="Helical" evidence="7">
    <location>
        <begin position="482"/>
        <end position="503"/>
    </location>
</feature>
<keyword evidence="3 7" id="KW-0812">Transmembrane</keyword>
<dbReference type="AlphaFoldDB" id="A0A0F7SL00"/>
<accession>A0A0F7SL00</accession>
<keyword evidence="4 7" id="KW-1133">Transmembrane helix</keyword>
<evidence type="ECO:0000256" key="2">
    <source>
        <dbReference type="ARBA" id="ARBA00022448"/>
    </source>
</evidence>
<feature type="transmembrane region" description="Helical" evidence="7">
    <location>
        <begin position="275"/>
        <end position="304"/>
    </location>
</feature>
<feature type="transmembrane region" description="Helical" evidence="7">
    <location>
        <begin position="139"/>
        <end position="161"/>
    </location>
</feature>
<organism evidence="8">
    <name type="scientific">Phaffia rhodozyma</name>
    <name type="common">Yeast</name>
    <name type="synonym">Xanthophyllomyces dendrorhous</name>
    <dbReference type="NCBI Taxonomy" id="264483"/>
    <lineage>
        <taxon>Eukaryota</taxon>
        <taxon>Fungi</taxon>
        <taxon>Dikarya</taxon>
        <taxon>Basidiomycota</taxon>
        <taxon>Agaricomycotina</taxon>
        <taxon>Tremellomycetes</taxon>
        <taxon>Cystofilobasidiales</taxon>
        <taxon>Mrakiaceae</taxon>
        <taxon>Phaffia</taxon>
    </lineage>
</organism>
<feature type="transmembrane region" description="Helical" evidence="7">
    <location>
        <begin position="455"/>
        <end position="476"/>
    </location>
</feature>
<dbReference type="PANTHER" id="PTHR45649">
    <property type="entry name" value="AMINO-ACID PERMEASE BAT1"/>
    <property type="match status" value="1"/>
</dbReference>
<dbReference type="GO" id="GO:0022857">
    <property type="term" value="F:transmembrane transporter activity"/>
    <property type="evidence" value="ECO:0007669"/>
    <property type="project" value="InterPro"/>
</dbReference>
<dbReference type="InterPro" id="IPR002293">
    <property type="entry name" value="AA/rel_permease1"/>
</dbReference>
<evidence type="ECO:0000256" key="1">
    <source>
        <dbReference type="ARBA" id="ARBA00004141"/>
    </source>
</evidence>
<feature type="transmembrane region" description="Helical" evidence="7">
    <location>
        <begin position="205"/>
        <end position="223"/>
    </location>
</feature>
<keyword evidence="5 7" id="KW-0472">Membrane</keyword>
<dbReference type="Gene3D" id="1.20.1740.10">
    <property type="entry name" value="Amino acid/polyamine transporter I"/>
    <property type="match status" value="1"/>
</dbReference>
<dbReference type="GO" id="GO:0016020">
    <property type="term" value="C:membrane"/>
    <property type="evidence" value="ECO:0007669"/>
    <property type="project" value="UniProtKB-SubCell"/>
</dbReference>
<dbReference type="EMBL" id="LN483345">
    <property type="protein sequence ID" value="CDZ98333.1"/>
    <property type="molecule type" value="Genomic_DNA"/>
</dbReference>